<evidence type="ECO:0000256" key="3">
    <source>
        <dbReference type="ARBA" id="ARBA00022692"/>
    </source>
</evidence>
<evidence type="ECO:0000256" key="4">
    <source>
        <dbReference type="ARBA" id="ARBA00022989"/>
    </source>
</evidence>
<dbReference type="RefSeq" id="WP_135262847.1">
    <property type="nucleotide sequence ID" value="NZ_SMLM01000001.1"/>
</dbReference>
<dbReference type="OrthoDB" id="5998304at2"/>
<feature type="compositionally biased region" description="Basic residues" evidence="6">
    <location>
        <begin position="14"/>
        <end position="23"/>
    </location>
</feature>
<feature type="transmembrane region" description="Helical" evidence="7">
    <location>
        <begin position="35"/>
        <end position="53"/>
    </location>
</feature>
<evidence type="ECO:0000256" key="6">
    <source>
        <dbReference type="SAM" id="MobiDB-lite"/>
    </source>
</evidence>
<feature type="transmembrane region" description="Helical" evidence="7">
    <location>
        <begin position="188"/>
        <end position="209"/>
    </location>
</feature>
<keyword evidence="3 7" id="KW-0812">Transmembrane</keyword>
<dbReference type="Pfam" id="PF03706">
    <property type="entry name" value="LPG_synthase_TM"/>
    <property type="match status" value="1"/>
</dbReference>
<feature type="transmembrane region" description="Helical" evidence="7">
    <location>
        <begin position="264"/>
        <end position="289"/>
    </location>
</feature>
<feature type="transmembrane region" description="Helical" evidence="7">
    <location>
        <begin position="115"/>
        <end position="135"/>
    </location>
</feature>
<comment type="caution">
    <text evidence="8">The sequence shown here is derived from an EMBL/GenBank/DDBJ whole genome shotgun (WGS) entry which is preliminary data.</text>
</comment>
<evidence type="ECO:0000256" key="7">
    <source>
        <dbReference type="SAM" id="Phobius"/>
    </source>
</evidence>
<dbReference type="PANTHER" id="PTHR39087:SF2">
    <property type="entry name" value="UPF0104 MEMBRANE PROTEIN MJ1595"/>
    <property type="match status" value="1"/>
</dbReference>
<dbReference type="AlphaFoldDB" id="A0A4Z0C8L0"/>
<proteinExistence type="predicted"/>
<evidence type="ECO:0000256" key="2">
    <source>
        <dbReference type="ARBA" id="ARBA00022475"/>
    </source>
</evidence>
<feature type="transmembrane region" description="Helical" evidence="7">
    <location>
        <begin position="310"/>
        <end position="327"/>
    </location>
</feature>
<reference evidence="8 9" key="1">
    <citation type="submission" date="2019-03" db="EMBL/GenBank/DDBJ databases">
        <title>Ramlibacter henchirensis DSM 14656, whole genome shotgun sequence.</title>
        <authorList>
            <person name="Zhang X."/>
            <person name="Feng G."/>
            <person name="Zhu H."/>
        </authorList>
    </citation>
    <scope>NUCLEOTIDE SEQUENCE [LARGE SCALE GENOMIC DNA]</scope>
    <source>
        <strain evidence="8 9">DSM 14656</strain>
    </source>
</reference>
<keyword evidence="9" id="KW-1185">Reference proteome</keyword>
<dbReference type="Proteomes" id="UP000298180">
    <property type="component" value="Unassembled WGS sequence"/>
</dbReference>
<name>A0A4Z0C8L0_9BURK</name>
<evidence type="ECO:0000313" key="9">
    <source>
        <dbReference type="Proteomes" id="UP000298180"/>
    </source>
</evidence>
<comment type="subcellular location">
    <subcellularLocation>
        <location evidence="1">Cell membrane</location>
        <topology evidence="1">Multi-pass membrane protein</topology>
    </subcellularLocation>
</comment>
<keyword evidence="2" id="KW-1003">Cell membrane</keyword>
<protein>
    <submittedName>
        <fullName evidence="8">UPF0104 family protein</fullName>
    </submittedName>
</protein>
<feature type="transmembrane region" description="Helical" evidence="7">
    <location>
        <begin position="230"/>
        <end position="252"/>
    </location>
</feature>
<feature type="transmembrane region" description="Helical" evidence="7">
    <location>
        <begin position="74"/>
        <end position="95"/>
    </location>
</feature>
<keyword evidence="4 7" id="KW-1133">Transmembrane helix</keyword>
<evidence type="ECO:0000256" key="1">
    <source>
        <dbReference type="ARBA" id="ARBA00004651"/>
    </source>
</evidence>
<feature type="transmembrane region" description="Helical" evidence="7">
    <location>
        <begin position="156"/>
        <end position="176"/>
    </location>
</feature>
<keyword evidence="5 7" id="KW-0472">Membrane</keyword>
<dbReference type="InterPro" id="IPR022791">
    <property type="entry name" value="L-PG_synthase/AglD"/>
</dbReference>
<gene>
    <name evidence="8" type="ORF">EZ313_09100</name>
</gene>
<feature type="region of interest" description="Disordered" evidence="6">
    <location>
        <begin position="1"/>
        <end position="23"/>
    </location>
</feature>
<evidence type="ECO:0000313" key="8">
    <source>
        <dbReference type="EMBL" id="TFZ06760.1"/>
    </source>
</evidence>
<organism evidence="8 9">
    <name type="scientific">Ramlibacter henchirensis</name>
    <dbReference type="NCBI Taxonomy" id="204072"/>
    <lineage>
        <taxon>Bacteria</taxon>
        <taxon>Pseudomonadati</taxon>
        <taxon>Pseudomonadota</taxon>
        <taxon>Betaproteobacteria</taxon>
        <taxon>Burkholderiales</taxon>
        <taxon>Comamonadaceae</taxon>
        <taxon>Ramlibacter</taxon>
    </lineage>
</organism>
<sequence>MNTHSAHPREFAHAHRAPPRARKKSRLAEKPWWPWVKRVLTFAFFALVAWYSIRYARNVDWGEVWRTILETPRNVLLMAAGGAVASYAIYCSFDLLGRHYTGHKLRPFKVWQVNFISYAFNLNMGSLVGSVAFRYRLYGRLGLDVATITRIMTLSILTNWLGYFLLGGAVFAIAPLELPPDWKLDSGGLRWLGFAMLAVGFAYLLACFFAKQRSTKIRGHELLLPPPKMALVQVAMAVPNWMIMGGILFILLQGKADYPTVLSVLLVGAVAGVITHVPAGLGVLEAVFIALLSHRVPEGQLLAALLTYRALYYIAPLLIAAAVYLLVEARVRKTAPA</sequence>
<evidence type="ECO:0000256" key="5">
    <source>
        <dbReference type="ARBA" id="ARBA00023136"/>
    </source>
</evidence>
<dbReference type="EMBL" id="SMLM01000001">
    <property type="protein sequence ID" value="TFZ06760.1"/>
    <property type="molecule type" value="Genomic_DNA"/>
</dbReference>
<accession>A0A4Z0C8L0</accession>
<dbReference type="GO" id="GO:0005886">
    <property type="term" value="C:plasma membrane"/>
    <property type="evidence" value="ECO:0007669"/>
    <property type="project" value="UniProtKB-SubCell"/>
</dbReference>
<dbReference type="PANTHER" id="PTHR39087">
    <property type="entry name" value="UPF0104 MEMBRANE PROTEIN MJ1595"/>
    <property type="match status" value="1"/>
</dbReference>